<name>A0A816W9L3_BRANA</name>
<feature type="compositionally biased region" description="Basic residues" evidence="1">
    <location>
        <begin position="74"/>
        <end position="86"/>
    </location>
</feature>
<reference evidence="2" key="1">
    <citation type="submission" date="2021-01" db="EMBL/GenBank/DDBJ databases">
        <authorList>
            <consortium name="Genoscope - CEA"/>
            <person name="William W."/>
        </authorList>
    </citation>
    <scope>NUCLEOTIDE SEQUENCE</scope>
</reference>
<dbReference type="Proteomes" id="UP001295469">
    <property type="component" value="Chromosome A03"/>
</dbReference>
<proteinExistence type="predicted"/>
<dbReference type="EMBL" id="HG994357">
    <property type="protein sequence ID" value="CAF2133452.1"/>
    <property type="molecule type" value="Genomic_DNA"/>
</dbReference>
<protein>
    <submittedName>
        <fullName evidence="2">(rape) hypothetical protein</fullName>
    </submittedName>
</protein>
<feature type="region of interest" description="Disordered" evidence="1">
    <location>
        <begin position="33"/>
        <end position="86"/>
    </location>
</feature>
<gene>
    <name evidence="2" type="ORF">DARMORV10_A03P65010.1</name>
</gene>
<evidence type="ECO:0000256" key="1">
    <source>
        <dbReference type="SAM" id="MobiDB-lite"/>
    </source>
</evidence>
<accession>A0A816W9L3</accession>
<dbReference type="AlphaFoldDB" id="A0A816W9L3"/>
<organism evidence="2">
    <name type="scientific">Brassica napus</name>
    <name type="common">Rape</name>
    <dbReference type="NCBI Taxonomy" id="3708"/>
    <lineage>
        <taxon>Eukaryota</taxon>
        <taxon>Viridiplantae</taxon>
        <taxon>Streptophyta</taxon>
        <taxon>Embryophyta</taxon>
        <taxon>Tracheophyta</taxon>
        <taxon>Spermatophyta</taxon>
        <taxon>Magnoliopsida</taxon>
        <taxon>eudicotyledons</taxon>
        <taxon>Gunneridae</taxon>
        <taxon>Pentapetalae</taxon>
        <taxon>rosids</taxon>
        <taxon>malvids</taxon>
        <taxon>Brassicales</taxon>
        <taxon>Brassicaceae</taxon>
        <taxon>Brassiceae</taxon>
        <taxon>Brassica</taxon>
    </lineage>
</organism>
<evidence type="ECO:0000313" key="2">
    <source>
        <dbReference type="EMBL" id="CAF2133452.1"/>
    </source>
</evidence>
<feature type="region of interest" description="Disordered" evidence="1">
    <location>
        <begin position="1"/>
        <end position="20"/>
    </location>
</feature>
<feature type="compositionally biased region" description="Basic and acidic residues" evidence="1">
    <location>
        <begin position="36"/>
        <end position="50"/>
    </location>
</feature>
<sequence length="86" mass="9573">MKSRLHRPNPTPHCVVTPDLVELPPPREPWIWNLNGKDRQARANNKDNKGGESTGEAKTNKIKGGDEPPAPARAHTRGRKPVIKQI</sequence>